<dbReference type="AlphaFoldDB" id="A0A554RX29"/>
<keyword evidence="2" id="KW-0812">Transmembrane</keyword>
<comment type="caution">
    <text evidence="3">The sequence shown here is derived from an EMBL/GenBank/DDBJ whole genome shotgun (WGS) entry which is preliminary data.</text>
</comment>
<dbReference type="RefSeq" id="WP_143914191.1">
    <property type="nucleotide sequence ID" value="NZ_VLNT01000013.1"/>
</dbReference>
<keyword evidence="2" id="KW-0472">Membrane</keyword>
<evidence type="ECO:0000313" key="3">
    <source>
        <dbReference type="EMBL" id="TSD58625.1"/>
    </source>
</evidence>
<protein>
    <submittedName>
        <fullName evidence="3">Uncharacterized protein</fullName>
    </submittedName>
</protein>
<dbReference type="Proteomes" id="UP000316988">
    <property type="component" value="Unassembled WGS sequence"/>
</dbReference>
<evidence type="ECO:0000256" key="2">
    <source>
        <dbReference type="SAM" id="Phobius"/>
    </source>
</evidence>
<keyword evidence="4" id="KW-1185">Reference proteome</keyword>
<proteinExistence type="predicted"/>
<evidence type="ECO:0000313" key="4">
    <source>
        <dbReference type="Proteomes" id="UP000316988"/>
    </source>
</evidence>
<evidence type="ECO:0000256" key="1">
    <source>
        <dbReference type="SAM" id="MobiDB-lite"/>
    </source>
</evidence>
<dbReference type="EMBL" id="VLNT01000013">
    <property type="protein sequence ID" value="TSD58625.1"/>
    <property type="molecule type" value="Genomic_DNA"/>
</dbReference>
<reference evidence="3 4" key="1">
    <citation type="submission" date="2019-07" db="EMBL/GenBank/DDBJ databases">
        <authorList>
            <person name="Zhao L.H."/>
        </authorList>
    </citation>
    <scope>NUCLEOTIDE SEQUENCE [LARGE SCALE GENOMIC DNA]</scope>
    <source>
        <strain evidence="3 4">Co35</strain>
    </source>
</reference>
<sequence>MDVSALTAAVLLAEEIDPEGNQAIGWTAGIFTIGLFIVVGLLLWSFVRMARRAREPWENEKTDEDTDPPRDDDTP</sequence>
<feature type="transmembrane region" description="Helical" evidence="2">
    <location>
        <begin position="23"/>
        <end position="47"/>
    </location>
</feature>
<feature type="region of interest" description="Disordered" evidence="1">
    <location>
        <begin position="55"/>
        <end position="75"/>
    </location>
</feature>
<organism evidence="3 4">
    <name type="scientific">Aeromicrobium piscarium</name>
    <dbReference type="NCBI Taxonomy" id="2590901"/>
    <lineage>
        <taxon>Bacteria</taxon>
        <taxon>Bacillati</taxon>
        <taxon>Actinomycetota</taxon>
        <taxon>Actinomycetes</taxon>
        <taxon>Propionibacteriales</taxon>
        <taxon>Nocardioidaceae</taxon>
        <taxon>Aeromicrobium</taxon>
    </lineage>
</organism>
<dbReference type="OrthoDB" id="3748804at2"/>
<gene>
    <name evidence="3" type="ORF">FNM00_14125</name>
</gene>
<name>A0A554RX29_9ACTN</name>
<accession>A0A554RX29</accession>
<keyword evidence="2" id="KW-1133">Transmembrane helix</keyword>